<organism evidence="1 2">
    <name type="scientific">Agaribacter flavus</name>
    <dbReference type="NCBI Taxonomy" id="1902781"/>
    <lineage>
        <taxon>Bacteria</taxon>
        <taxon>Pseudomonadati</taxon>
        <taxon>Pseudomonadota</taxon>
        <taxon>Gammaproteobacteria</taxon>
        <taxon>Alteromonadales</taxon>
        <taxon>Alteromonadaceae</taxon>
        <taxon>Agaribacter</taxon>
    </lineage>
</organism>
<evidence type="ECO:0000313" key="1">
    <source>
        <dbReference type="EMBL" id="MFC3121525.1"/>
    </source>
</evidence>
<gene>
    <name evidence="1" type="ORF">ACFOHL_07815</name>
</gene>
<reference evidence="2" key="1">
    <citation type="journal article" date="2019" name="Int. J. Syst. Evol. Microbiol.">
        <title>The Global Catalogue of Microorganisms (GCM) 10K type strain sequencing project: providing services to taxonomists for standard genome sequencing and annotation.</title>
        <authorList>
            <consortium name="The Broad Institute Genomics Platform"/>
            <consortium name="The Broad Institute Genome Sequencing Center for Infectious Disease"/>
            <person name="Wu L."/>
            <person name="Ma J."/>
        </authorList>
    </citation>
    <scope>NUCLEOTIDE SEQUENCE [LARGE SCALE GENOMIC DNA]</scope>
    <source>
        <strain evidence="2">KCTC 52473</strain>
    </source>
</reference>
<name>A0ABV7FS46_9ALTE</name>
<protein>
    <recommendedName>
        <fullName evidence="3">IrrE N-terminal-like domain-containing protein</fullName>
    </recommendedName>
</protein>
<dbReference type="Proteomes" id="UP001595478">
    <property type="component" value="Unassembled WGS sequence"/>
</dbReference>
<accession>A0ABV7FS46</accession>
<evidence type="ECO:0000313" key="2">
    <source>
        <dbReference type="Proteomes" id="UP001595478"/>
    </source>
</evidence>
<keyword evidence="2" id="KW-1185">Reference proteome</keyword>
<sequence>MSLLIKGFSKQEVIEIDEIARIVKRIPRKHLLGLTAIVFDPSYVYQRSYVEYKPINYRAAGIYAKSPLDHILIHKFKDKSDFTHILLHEVGHHVYTNIITPKQRKLWVTKIYPSIVMPSEYAKKNASEGFSECYAFKTKEISLLLGNL</sequence>
<evidence type="ECO:0008006" key="3">
    <source>
        <dbReference type="Google" id="ProtNLM"/>
    </source>
</evidence>
<dbReference type="RefSeq" id="WP_376919664.1">
    <property type="nucleotide sequence ID" value="NZ_JBHRSW010000014.1"/>
</dbReference>
<proteinExistence type="predicted"/>
<dbReference type="EMBL" id="JBHRSW010000014">
    <property type="protein sequence ID" value="MFC3121525.1"/>
    <property type="molecule type" value="Genomic_DNA"/>
</dbReference>
<comment type="caution">
    <text evidence="1">The sequence shown here is derived from an EMBL/GenBank/DDBJ whole genome shotgun (WGS) entry which is preliminary data.</text>
</comment>